<accession>A0A8S1MII7</accession>
<sequence>MKDHSEETQTIIHYLNHKRIFKRKVATQLISFSDVQEFRYYKKLLAQKILSNINNKQQWD</sequence>
<gene>
    <name evidence="1" type="ORF">PSON_ATCC_30995.1.T0380020</name>
</gene>
<dbReference type="OrthoDB" id="316630at2759"/>
<name>A0A8S1MII7_9CILI</name>
<dbReference type="Proteomes" id="UP000692954">
    <property type="component" value="Unassembled WGS sequence"/>
</dbReference>
<proteinExistence type="predicted"/>
<dbReference type="AlphaFoldDB" id="A0A8S1MII7"/>
<evidence type="ECO:0000313" key="1">
    <source>
        <dbReference type="EMBL" id="CAD8078622.1"/>
    </source>
</evidence>
<keyword evidence="2" id="KW-1185">Reference proteome</keyword>
<protein>
    <submittedName>
        <fullName evidence="1">Uncharacterized protein</fullName>
    </submittedName>
</protein>
<dbReference type="EMBL" id="CAJJDN010000038">
    <property type="protein sequence ID" value="CAD8078622.1"/>
    <property type="molecule type" value="Genomic_DNA"/>
</dbReference>
<evidence type="ECO:0000313" key="2">
    <source>
        <dbReference type="Proteomes" id="UP000692954"/>
    </source>
</evidence>
<comment type="caution">
    <text evidence="1">The sequence shown here is derived from an EMBL/GenBank/DDBJ whole genome shotgun (WGS) entry which is preliminary data.</text>
</comment>
<organism evidence="1 2">
    <name type="scientific">Paramecium sonneborni</name>
    <dbReference type="NCBI Taxonomy" id="65129"/>
    <lineage>
        <taxon>Eukaryota</taxon>
        <taxon>Sar</taxon>
        <taxon>Alveolata</taxon>
        <taxon>Ciliophora</taxon>
        <taxon>Intramacronucleata</taxon>
        <taxon>Oligohymenophorea</taxon>
        <taxon>Peniculida</taxon>
        <taxon>Parameciidae</taxon>
        <taxon>Paramecium</taxon>
    </lineage>
</organism>
<reference evidence="1" key="1">
    <citation type="submission" date="2021-01" db="EMBL/GenBank/DDBJ databases">
        <authorList>
            <consortium name="Genoscope - CEA"/>
            <person name="William W."/>
        </authorList>
    </citation>
    <scope>NUCLEOTIDE SEQUENCE</scope>
</reference>